<dbReference type="Proteomes" id="UP000193719">
    <property type="component" value="Unassembled WGS sequence"/>
</dbReference>
<keyword evidence="1" id="KW-0732">Signal</keyword>
<sequence>MPIGNYYNIKSSYDAKCLSYSNNKLSVNYCDNSQNMQFSIMNGNICSRNSSYCLNSKFQIKPTIINPARYQYLTCSSNYIKAGYNCCRNQYAKVEKVDNYGNWAKENGEWCGIGYERCSFEVLGYHCCSSVNPNKCIHSNGVLNDNITLNECDYSEYFLWDVPYTHDDYFHLKFNNDHCLMLADDLSLILGICGNERTKFYRNSNYIMSPLYKNMCITLDTNNTLVMTDCNEFNNNTQLYYFNLWNENSIELNDN</sequence>
<feature type="domain" description="CBM10" evidence="4">
    <location>
        <begin position="74"/>
        <end position="114"/>
    </location>
</feature>
<evidence type="ECO:0000256" key="2">
    <source>
        <dbReference type="ARBA" id="ARBA00022737"/>
    </source>
</evidence>
<dbReference type="InterPro" id="IPR009034">
    <property type="entry name" value="Dockerin_dom_fun_sf"/>
</dbReference>
<comment type="caution">
    <text evidence="5">The sequence shown here is derived from an EMBL/GenBank/DDBJ whole genome shotgun (WGS) entry which is preliminary data.</text>
</comment>
<evidence type="ECO:0000313" key="6">
    <source>
        <dbReference type="Proteomes" id="UP000193719"/>
    </source>
</evidence>
<reference evidence="5 6" key="2">
    <citation type="submission" date="2016-08" db="EMBL/GenBank/DDBJ databases">
        <title>Pervasive Adenine N6-methylation of Active Genes in Fungi.</title>
        <authorList>
            <consortium name="DOE Joint Genome Institute"/>
            <person name="Mondo S.J."/>
            <person name="Dannebaum R.O."/>
            <person name="Kuo R.C."/>
            <person name="Labutti K."/>
            <person name="Haridas S."/>
            <person name="Kuo A."/>
            <person name="Salamov A."/>
            <person name="Ahrendt S.R."/>
            <person name="Lipzen A."/>
            <person name="Sullivan W."/>
            <person name="Andreopoulos W.B."/>
            <person name="Clum A."/>
            <person name="Lindquist E."/>
            <person name="Daum C."/>
            <person name="Ramamoorthy G.K."/>
            <person name="Gryganskyi A."/>
            <person name="Culley D."/>
            <person name="Magnuson J.K."/>
            <person name="James T.Y."/>
            <person name="O'Malley M.A."/>
            <person name="Stajich J.E."/>
            <person name="Spatafora J.W."/>
            <person name="Visel A."/>
            <person name="Grigoriev I.V."/>
        </authorList>
    </citation>
    <scope>NUCLEOTIDE SEQUENCE [LARGE SCALE GENOMIC DNA]</scope>
    <source>
        <strain evidence="6">finn</strain>
    </source>
</reference>
<evidence type="ECO:0000256" key="3">
    <source>
        <dbReference type="ARBA" id="ARBA00022801"/>
    </source>
</evidence>
<dbReference type="Pfam" id="PF02013">
    <property type="entry name" value="CBM_10"/>
    <property type="match status" value="1"/>
</dbReference>
<dbReference type="InterPro" id="IPR035992">
    <property type="entry name" value="Ricin_B-like_lectins"/>
</dbReference>
<dbReference type="GO" id="GO:0016787">
    <property type="term" value="F:hydrolase activity"/>
    <property type="evidence" value="ECO:0007669"/>
    <property type="project" value="UniProtKB-KW"/>
</dbReference>
<gene>
    <name evidence="5" type="ORF">BCR36DRAFT_308219</name>
</gene>
<keyword evidence="3" id="KW-0378">Hydrolase</keyword>
<organism evidence="5 6">
    <name type="scientific">Piromyces finnis</name>
    <dbReference type="NCBI Taxonomy" id="1754191"/>
    <lineage>
        <taxon>Eukaryota</taxon>
        <taxon>Fungi</taxon>
        <taxon>Fungi incertae sedis</taxon>
        <taxon>Chytridiomycota</taxon>
        <taxon>Chytridiomycota incertae sedis</taxon>
        <taxon>Neocallimastigomycetes</taxon>
        <taxon>Neocallimastigales</taxon>
        <taxon>Neocallimastigaceae</taxon>
        <taxon>Piromyces</taxon>
    </lineage>
</organism>
<dbReference type="Gene3D" id="3.90.1220.10">
    <property type="entry name" value="Cellulose docking domain, dockering"/>
    <property type="match status" value="1"/>
</dbReference>
<proteinExistence type="predicted"/>
<dbReference type="OrthoDB" id="2163773at2759"/>
<keyword evidence="2" id="KW-0677">Repeat</keyword>
<dbReference type="PROSITE" id="PS50231">
    <property type="entry name" value="RICIN_B_LECTIN"/>
    <property type="match status" value="1"/>
</dbReference>
<name>A0A1Y1UVX1_9FUNG</name>
<dbReference type="InterPro" id="IPR002883">
    <property type="entry name" value="CBM10/Dockerin_dom"/>
</dbReference>
<accession>A0A1Y1UVX1</accession>
<dbReference type="PROSITE" id="PS51763">
    <property type="entry name" value="CBM10"/>
    <property type="match status" value="1"/>
</dbReference>
<dbReference type="AlphaFoldDB" id="A0A1Y1UVX1"/>
<dbReference type="SUPFAM" id="SSF64571">
    <property type="entry name" value="Cellulose docking domain, dockering"/>
    <property type="match status" value="1"/>
</dbReference>
<keyword evidence="6" id="KW-1185">Reference proteome</keyword>
<dbReference type="EMBL" id="MCFH01000069">
    <property type="protein sequence ID" value="ORX42220.1"/>
    <property type="molecule type" value="Genomic_DNA"/>
</dbReference>
<reference evidence="5 6" key="1">
    <citation type="submission" date="2016-08" db="EMBL/GenBank/DDBJ databases">
        <title>Genomes of anaerobic fungi encode conserved fungal cellulosomes for biomass hydrolysis.</title>
        <authorList>
            <consortium name="DOE Joint Genome Institute"/>
            <person name="Haitjema C.H."/>
            <person name="Gilmore S.P."/>
            <person name="Henske J.K."/>
            <person name="Solomon K.V."/>
            <person name="De Groot R."/>
            <person name="Kuo A."/>
            <person name="Mondo S.J."/>
            <person name="Salamov A.A."/>
            <person name="Labutti K."/>
            <person name="Zhao Z."/>
            <person name="Chiniquy J."/>
            <person name="Barry K."/>
            <person name="Brewer H.M."/>
            <person name="Purvine S.O."/>
            <person name="Wright A.T."/>
            <person name="Boxma B."/>
            <person name="Van Alen T."/>
            <person name="Hackstein J.H."/>
            <person name="Baker S.E."/>
            <person name="Grigoriev I.V."/>
            <person name="O'Malley M.A."/>
        </authorList>
    </citation>
    <scope>NUCLEOTIDE SEQUENCE [LARGE SCALE GENOMIC DNA]</scope>
    <source>
        <strain evidence="6">finn</strain>
    </source>
</reference>
<evidence type="ECO:0000259" key="4">
    <source>
        <dbReference type="PROSITE" id="PS51763"/>
    </source>
</evidence>
<protein>
    <recommendedName>
        <fullName evidence="4">CBM10 domain-containing protein</fullName>
    </recommendedName>
</protein>
<evidence type="ECO:0000256" key="1">
    <source>
        <dbReference type="ARBA" id="ARBA00022729"/>
    </source>
</evidence>
<evidence type="ECO:0000313" key="5">
    <source>
        <dbReference type="EMBL" id="ORX42220.1"/>
    </source>
</evidence>
<dbReference type="SUPFAM" id="SSF50370">
    <property type="entry name" value="Ricin B-like lectins"/>
    <property type="match status" value="2"/>
</dbReference>